<evidence type="ECO:0000256" key="9">
    <source>
        <dbReference type="ARBA" id="ARBA00023163"/>
    </source>
</evidence>
<evidence type="ECO:0000256" key="1">
    <source>
        <dbReference type="ARBA" id="ARBA00007484"/>
    </source>
</evidence>
<keyword evidence="9" id="KW-0804">Transcription</keyword>
<dbReference type="AlphaFoldDB" id="A0A2U3QGA8"/>
<evidence type="ECO:0000256" key="2">
    <source>
        <dbReference type="ARBA" id="ARBA00022491"/>
    </source>
</evidence>
<evidence type="ECO:0000256" key="10">
    <source>
        <dbReference type="ARBA" id="ARBA00023204"/>
    </source>
</evidence>
<keyword evidence="5 12" id="KW-0378">Hydrolase</keyword>
<evidence type="ECO:0000256" key="8">
    <source>
        <dbReference type="ARBA" id="ARBA00023125"/>
    </source>
</evidence>
<dbReference type="OrthoDB" id="9802364at2"/>
<dbReference type="CDD" id="cd06529">
    <property type="entry name" value="S24_LexA-like"/>
    <property type="match status" value="1"/>
</dbReference>
<dbReference type="PANTHER" id="PTHR33516">
    <property type="entry name" value="LEXA REPRESSOR"/>
    <property type="match status" value="1"/>
</dbReference>
<gene>
    <name evidence="14" type="ORF">NBG4_240025</name>
</gene>
<protein>
    <submittedName>
        <fullName evidence="14">LexA repressor</fullName>
    </submittedName>
</protein>
<keyword evidence="4" id="KW-0227">DNA damage</keyword>
<dbReference type="PRINTS" id="PR00726">
    <property type="entry name" value="LEXASERPTASE"/>
</dbReference>
<keyword evidence="2" id="KW-0678">Repressor</keyword>
<dbReference type="EMBL" id="OUUY01000069">
    <property type="protein sequence ID" value="SPQ00461.1"/>
    <property type="molecule type" value="Genomic_DNA"/>
</dbReference>
<dbReference type="GO" id="GO:0045892">
    <property type="term" value="P:negative regulation of DNA-templated transcription"/>
    <property type="evidence" value="ECO:0007669"/>
    <property type="project" value="InterPro"/>
</dbReference>
<keyword evidence="10" id="KW-0234">DNA repair</keyword>
<feature type="domain" description="Peptidase S24/S26A/S26B/S26C" evidence="13">
    <location>
        <begin position="77"/>
        <end position="189"/>
    </location>
</feature>
<dbReference type="InterPro" id="IPR006197">
    <property type="entry name" value="Peptidase_S24_LexA"/>
</dbReference>
<keyword evidence="3" id="KW-0235">DNA replication</keyword>
<dbReference type="GO" id="GO:0004252">
    <property type="term" value="F:serine-type endopeptidase activity"/>
    <property type="evidence" value="ECO:0007669"/>
    <property type="project" value="InterPro"/>
</dbReference>
<dbReference type="NCBIfam" id="NF007621">
    <property type="entry name" value="PRK10276.1"/>
    <property type="match status" value="1"/>
</dbReference>
<evidence type="ECO:0000256" key="12">
    <source>
        <dbReference type="RuleBase" id="RU003991"/>
    </source>
</evidence>
<dbReference type="GO" id="GO:0006281">
    <property type="term" value="P:DNA repair"/>
    <property type="evidence" value="ECO:0007669"/>
    <property type="project" value="UniProtKB-KW"/>
</dbReference>
<dbReference type="InterPro" id="IPR006200">
    <property type="entry name" value="LexA"/>
</dbReference>
<evidence type="ECO:0000256" key="6">
    <source>
        <dbReference type="ARBA" id="ARBA00022813"/>
    </source>
</evidence>
<evidence type="ECO:0000259" key="13">
    <source>
        <dbReference type="Pfam" id="PF00717"/>
    </source>
</evidence>
<evidence type="ECO:0000313" key="14">
    <source>
        <dbReference type="EMBL" id="SPQ00461.1"/>
    </source>
</evidence>
<evidence type="ECO:0000256" key="7">
    <source>
        <dbReference type="ARBA" id="ARBA00023015"/>
    </source>
</evidence>
<keyword evidence="8" id="KW-0238">DNA-binding</keyword>
<organism evidence="14 15">
    <name type="scientific">Candidatus Sulfobium mesophilum</name>
    <dbReference type="NCBI Taxonomy" id="2016548"/>
    <lineage>
        <taxon>Bacteria</taxon>
        <taxon>Pseudomonadati</taxon>
        <taxon>Nitrospirota</taxon>
        <taxon>Nitrospiria</taxon>
        <taxon>Nitrospirales</taxon>
        <taxon>Nitrospiraceae</taxon>
        <taxon>Candidatus Sulfobium</taxon>
    </lineage>
</organism>
<keyword evidence="11" id="KW-0742">SOS response</keyword>
<evidence type="ECO:0000256" key="5">
    <source>
        <dbReference type="ARBA" id="ARBA00022801"/>
    </source>
</evidence>
<dbReference type="NCBIfam" id="TIGR00498">
    <property type="entry name" value="lexA"/>
    <property type="match status" value="1"/>
</dbReference>
<dbReference type="SUPFAM" id="SSF46785">
    <property type="entry name" value="Winged helix' DNA-binding domain"/>
    <property type="match status" value="1"/>
</dbReference>
<dbReference type="InterPro" id="IPR050077">
    <property type="entry name" value="LexA_repressor"/>
</dbReference>
<evidence type="ECO:0000256" key="4">
    <source>
        <dbReference type="ARBA" id="ARBA00022763"/>
    </source>
</evidence>
<dbReference type="GO" id="GO:0003677">
    <property type="term" value="F:DNA binding"/>
    <property type="evidence" value="ECO:0007669"/>
    <property type="project" value="UniProtKB-KW"/>
</dbReference>
<evidence type="ECO:0000313" key="15">
    <source>
        <dbReference type="Proteomes" id="UP000245125"/>
    </source>
</evidence>
<dbReference type="Gene3D" id="2.10.109.10">
    <property type="entry name" value="Umud Fragment, subunit A"/>
    <property type="match status" value="1"/>
</dbReference>
<evidence type="ECO:0000256" key="11">
    <source>
        <dbReference type="ARBA" id="ARBA00023236"/>
    </source>
</evidence>
<dbReference type="Gene3D" id="1.10.10.10">
    <property type="entry name" value="Winged helix-like DNA-binding domain superfamily/Winged helix DNA-binding domain"/>
    <property type="match status" value="1"/>
</dbReference>
<dbReference type="InterPro" id="IPR039418">
    <property type="entry name" value="LexA-like"/>
</dbReference>
<keyword evidence="7" id="KW-0805">Transcription regulation</keyword>
<dbReference type="SUPFAM" id="SSF51306">
    <property type="entry name" value="LexA/Signal peptidase"/>
    <property type="match status" value="1"/>
</dbReference>
<dbReference type="InterPro" id="IPR015927">
    <property type="entry name" value="Peptidase_S24_S26A/B/C"/>
</dbReference>
<comment type="similarity">
    <text evidence="1 12">Belongs to the peptidase S24 family.</text>
</comment>
<name>A0A2U3QGA8_9BACT</name>
<dbReference type="InterPro" id="IPR036390">
    <property type="entry name" value="WH_DNA-bd_sf"/>
</dbReference>
<dbReference type="PANTHER" id="PTHR33516:SF2">
    <property type="entry name" value="LEXA REPRESSOR-RELATED"/>
    <property type="match status" value="1"/>
</dbReference>
<keyword evidence="15" id="KW-1185">Reference proteome</keyword>
<dbReference type="Pfam" id="PF00717">
    <property type="entry name" value="Peptidase_S24"/>
    <property type="match status" value="1"/>
</dbReference>
<dbReference type="GO" id="GO:0006260">
    <property type="term" value="P:DNA replication"/>
    <property type="evidence" value="ECO:0007669"/>
    <property type="project" value="UniProtKB-KW"/>
</dbReference>
<keyword evidence="6 12" id="KW-0068">Autocatalytic cleavage</keyword>
<proteinExistence type="inferred from homology"/>
<dbReference type="GO" id="GO:0009432">
    <property type="term" value="P:SOS response"/>
    <property type="evidence" value="ECO:0007669"/>
    <property type="project" value="UniProtKB-KW"/>
</dbReference>
<dbReference type="InterPro" id="IPR036286">
    <property type="entry name" value="LexA/Signal_pep-like_sf"/>
</dbReference>
<accession>A0A2U3QGA8</accession>
<reference evidence="15" key="1">
    <citation type="submission" date="2018-03" db="EMBL/GenBank/DDBJ databases">
        <authorList>
            <person name="Zecchin S."/>
        </authorList>
    </citation>
    <scope>NUCLEOTIDE SEQUENCE [LARGE SCALE GENOMIC DNA]</scope>
</reference>
<dbReference type="Proteomes" id="UP000245125">
    <property type="component" value="Unassembled WGS sequence"/>
</dbReference>
<dbReference type="InterPro" id="IPR036388">
    <property type="entry name" value="WH-like_DNA-bd_sf"/>
</dbReference>
<sequence>MMKAREEKLRARVRSISDFYHQRGRMPSFSEIGEMAGLRSKNAVFKFVNKLEHLKVLERDAKGRLIPGAIIAAPVKVLGTVEAGFPSPAEEELVDTLSLDDLLIQNRDATFLLKVSGDSMSGAGILPGDMVLVDKGRAPKSGDIVIAEVDGEWTMKYLRKRGESVALIPANPNYKPIKPKKELKIAGVVTAVVRKYG</sequence>
<evidence type="ECO:0000256" key="3">
    <source>
        <dbReference type="ARBA" id="ARBA00022705"/>
    </source>
</evidence>